<evidence type="ECO:0000313" key="1">
    <source>
        <dbReference type="EMBL" id="PNR45241.1"/>
    </source>
</evidence>
<name>A0A2K1JUN4_PHYPA</name>
<evidence type="ECO:0000313" key="2">
    <source>
        <dbReference type="EnsemblPlants" id="Pp3c11_14210V3.1"/>
    </source>
</evidence>
<dbReference type="InParanoid" id="A0A2K1JUN4"/>
<dbReference type="Gramene" id="Pp3c11_14210V3.1">
    <property type="protein sequence ID" value="Pp3c11_14210V3.1"/>
    <property type="gene ID" value="Pp3c11_14210"/>
</dbReference>
<dbReference type="EnsemblPlants" id="Pp3c11_14210V3.1">
    <property type="protein sequence ID" value="Pp3c11_14210V3.1"/>
    <property type="gene ID" value="Pp3c11_14210"/>
</dbReference>
<proteinExistence type="predicted"/>
<dbReference type="AlphaFoldDB" id="A0A2K1JUN4"/>
<protein>
    <submittedName>
        <fullName evidence="1 2">Uncharacterized protein</fullName>
    </submittedName>
</protein>
<reference evidence="2" key="3">
    <citation type="submission" date="2020-12" db="UniProtKB">
        <authorList>
            <consortium name="EnsemblPlants"/>
        </authorList>
    </citation>
    <scope>IDENTIFICATION</scope>
</reference>
<organism evidence="1">
    <name type="scientific">Physcomitrium patens</name>
    <name type="common">Spreading-leaved earth moss</name>
    <name type="synonym">Physcomitrella patens</name>
    <dbReference type="NCBI Taxonomy" id="3218"/>
    <lineage>
        <taxon>Eukaryota</taxon>
        <taxon>Viridiplantae</taxon>
        <taxon>Streptophyta</taxon>
        <taxon>Embryophyta</taxon>
        <taxon>Bryophyta</taxon>
        <taxon>Bryophytina</taxon>
        <taxon>Bryopsida</taxon>
        <taxon>Funariidae</taxon>
        <taxon>Funariales</taxon>
        <taxon>Funariaceae</taxon>
        <taxon>Physcomitrium</taxon>
    </lineage>
</organism>
<sequence>MDQWQKLEDGSYICHILALMETSHIDNTFYFDEAQQQWTESDDLGVSTQDAYTININPT</sequence>
<dbReference type="EMBL" id="ABEU02000011">
    <property type="protein sequence ID" value="PNR45241.1"/>
    <property type="molecule type" value="Genomic_DNA"/>
</dbReference>
<dbReference type="EnsemblPlants" id="Pp3c11_14210V3.2">
    <property type="protein sequence ID" value="Pp3c11_14210V3.2"/>
    <property type="gene ID" value="Pp3c11_14210"/>
</dbReference>
<keyword evidence="3" id="KW-1185">Reference proteome</keyword>
<reference evidence="1 3" key="2">
    <citation type="journal article" date="2018" name="Plant J.">
        <title>The Physcomitrella patens chromosome-scale assembly reveals moss genome structure and evolution.</title>
        <authorList>
            <person name="Lang D."/>
            <person name="Ullrich K.K."/>
            <person name="Murat F."/>
            <person name="Fuchs J."/>
            <person name="Jenkins J."/>
            <person name="Haas F.B."/>
            <person name="Piednoel M."/>
            <person name="Gundlach H."/>
            <person name="Van Bel M."/>
            <person name="Meyberg R."/>
            <person name="Vives C."/>
            <person name="Morata J."/>
            <person name="Symeonidi A."/>
            <person name="Hiss M."/>
            <person name="Muchero W."/>
            <person name="Kamisugi Y."/>
            <person name="Saleh O."/>
            <person name="Blanc G."/>
            <person name="Decker E.L."/>
            <person name="van Gessel N."/>
            <person name="Grimwood J."/>
            <person name="Hayes R.D."/>
            <person name="Graham S.W."/>
            <person name="Gunter L.E."/>
            <person name="McDaniel S.F."/>
            <person name="Hoernstein S.N.W."/>
            <person name="Larsson A."/>
            <person name="Li F.W."/>
            <person name="Perroud P.F."/>
            <person name="Phillips J."/>
            <person name="Ranjan P."/>
            <person name="Rokshar D.S."/>
            <person name="Rothfels C.J."/>
            <person name="Schneider L."/>
            <person name="Shu S."/>
            <person name="Stevenson D.W."/>
            <person name="Thummler F."/>
            <person name="Tillich M."/>
            <person name="Villarreal Aguilar J.C."/>
            <person name="Widiez T."/>
            <person name="Wong G.K."/>
            <person name="Wymore A."/>
            <person name="Zhang Y."/>
            <person name="Zimmer A.D."/>
            <person name="Quatrano R.S."/>
            <person name="Mayer K.F.X."/>
            <person name="Goodstein D."/>
            <person name="Casacuberta J.M."/>
            <person name="Vandepoele K."/>
            <person name="Reski R."/>
            <person name="Cuming A.C."/>
            <person name="Tuskan G.A."/>
            <person name="Maumus F."/>
            <person name="Salse J."/>
            <person name="Schmutz J."/>
            <person name="Rensing S.A."/>
        </authorList>
    </citation>
    <scope>NUCLEOTIDE SEQUENCE [LARGE SCALE GENOMIC DNA]</scope>
    <source>
        <strain evidence="2 3">cv. Gransden 2004</strain>
    </source>
</reference>
<reference evidence="1 3" key="1">
    <citation type="journal article" date="2008" name="Science">
        <title>The Physcomitrella genome reveals evolutionary insights into the conquest of land by plants.</title>
        <authorList>
            <person name="Rensing S."/>
            <person name="Lang D."/>
            <person name="Zimmer A."/>
            <person name="Terry A."/>
            <person name="Salamov A."/>
            <person name="Shapiro H."/>
            <person name="Nishiyama T."/>
            <person name="Perroud P.-F."/>
            <person name="Lindquist E."/>
            <person name="Kamisugi Y."/>
            <person name="Tanahashi T."/>
            <person name="Sakakibara K."/>
            <person name="Fujita T."/>
            <person name="Oishi K."/>
            <person name="Shin-I T."/>
            <person name="Kuroki Y."/>
            <person name="Toyoda A."/>
            <person name="Suzuki Y."/>
            <person name="Hashimoto A."/>
            <person name="Yamaguchi K."/>
            <person name="Sugano A."/>
            <person name="Kohara Y."/>
            <person name="Fujiyama A."/>
            <person name="Anterola A."/>
            <person name="Aoki S."/>
            <person name="Ashton N."/>
            <person name="Barbazuk W.B."/>
            <person name="Barker E."/>
            <person name="Bennetzen J."/>
            <person name="Bezanilla M."/>
            <person name="Blankenship R."/>
            <person name="Cho S.H."/>
            <person name="Dutcher S."/>
            <person name="Estelle M."/>
            <person name="Fawcett J.A."/>
            <person name="Gundlach H."/>
            <person name="Hanada K."/>
            <person name="Heyl A."/>
            <person name="Hicks K.A."/>
            <person name="Hugh J."/>
            <person name="Lohr M."/>
            <person name="Mayer K."/>
            <person name="Melkozernov A."/>
            <person name="Murata T."/>
            <person name="Nelson D."/>
            <person name="Pils B."/>
            <person name="Prigge M."/>
            <person name="Reiss B."/>
            <person name="Renner T."/>
            <person name="Rombauts S."/>
            <person name="Rushton P."/>
            <person name="Sanderfoot A."/>
            <person name="Schween G."/>
            <person name="Shiu S.-H."/>
            <person name="Stueber K."/>
            <person name="Theodoulou F.L."/>
            <person name="Tu H."/>
            <person name="Van de Peer Y."/>
            <person name="Verrier P.J."/>
            <person name="Waters E."/>
            <person name="Wood A."/>
            <person name="Yang L."/>
            <person name="Cove D."/>
            <person name="Cuming A."/>
            <person name="Hasebe M."/>
            <person name="Lucas S."/>
            <person name="Mishler D.B."/>
            <person name="Reski R."/>
            <person name="Grigoriev I."/>
            <person name="Quatrano R.S."/>
            <person name="Boore J.L."/>
        </authorList>
    </citation>
    <scope>NUCLEOTIDE SEQUENCE [LARGE SCALE GENOMIC DNA]</scope>
    <source>
        <strain evidence="2 3">cv. Gransden 2004</strain>
    </source>
</reference>
<dbReference type="Proteomes" id="UP000006727">
    <property type="component" value="Chromosome 11"/>
</dbReference>
<dbReference type="Gramene" id="Pp3c11_14210V3.2">
    <property type="protein sequence ID" value="Pp3c11_14210V3.2"/>
    <property type="gene ID" value="Pp3c11_14210"/>
</dbReference>
<evidence type="ECO:0000313" key="3">
    <source>
        <dbReference type="Proteomes" id="UP000006727"/>
    </source>
</evidence>
<accession>A0A2K1JUN4</accession>
<gene>
    <name evidence="1" type="ORF">PHYPA_015012</name>
</gene>